<dbReference type="PANTHER" id="PTHR43807">
    <property type="entry name" value="FI04487P"/>
    <property type="match status" value="1"/>
</dbReference>
<keyword evidence="7" id="KW-1185">Reference proteome</keyword>
<dbReference type="EMBL" id="JAUKPO010000006">
    <property type="protein sequence ID" value="MDO1447252.1"/>
    <property type="molecule type" value="Genomic_DNA"/>
</dbReference>
<organism evidence="6 7">
    <name type="scientific">Rhodocytophaga aerolata</name>
    <dbReference type="NCBI Taxonomy" id="455078"/>
    <lineage>
        <taxon>Bacteria</taxon>
        <taxon>Pseudomonadati</taxon>
        <taxon>Bacteroidota</taxon>
        <taxon>Cytophagia</taxon>
        <taxon>Cytophagales</taxon>
        <taxon>Rhodocytophagaceae</taxon>
        <taxon>Rhodocytophaga</taxon>
    </lineage>
</organism>
<evidence type="ECO:0000313" key="7">
    <source>
        <dbReference type="Proteomes" id="UP001168528"/>
    </source>
</evidence>
<reference evidence="6" key="1">
    <citation type="submission" date="2023-07" db="EMBL/GenBank/DDBJ databases">
        <title>The genome sequence of Rhodocytophaga aerolata KACC 12507.</title>
        <authorList>
            <person name="Zhang X."/>
        </authorList>
    </citation>
    <scope>NUCLEOTIDE SEQUENCE</scope>
    <source>
        <strain evidence="6">KACC 12507</strain>
    </source>
</reference>
<dbReference type="InterPro" id="IPR015424">
    <property type="entry name" value="PyrdxlP-dep_Trfase"/>
</dbReference>
<dbReference type="NCBIfam" id="NF006569">
    <property type="entry name" value="PRK09082.1"/>
    <property type="match status" value="1"/>
</dbReference>
<keyword evidence="4" id="KW-0663">Pyridoxal phosphate</keyword>
<proteinExistence type="predicted"/>
<dbReference type="SUPFAM" id="SSF53383">
    <property type="entry name" value="PLP-dependent transferases"/>
    <property type="match status" value="1"/>
</dbReference>
<dbReference type="InterPro" id="IPR015421">
    <property type="entry name" value="PyrdxlP-dep_Trfase_major"/>
</dbReference>
<keyword evidence="3" id="KW-0808">Transferase</keyword>
<dbReference type="InterPro" id="IPR004839">
    <property type="entry name" value="Aminotransferase_I/II_large"/>
</dbReference>
<evidence type="ECO:0000256" key="4">
    <source>
        <dbReference type="ARBA" id="ARBA00022898"/>
    </source>
</evidence>
<dbReference type="Gene3D" id="3.90.1150.10">
    <property type="entry name" value="Aspartate Aminotransferase, domain 1"/>
    <property type="match status" value="1"/>
</dbReference>
<accession>A0ABT8R906</accession>
<evidence type="ECO:0000256" key="1">
    <source>
        <dbReference type="ARBA" id="ARBA00001933"/>
    </source>
</evidence>
<dbReference type="NCBIfam" id="NF009079">
    <property type="entry name" value="PRK12414.1"/>
    <property type="match status" value="1"/>
</dbReference>
<feature type="domain" description="Aminotransferase class I/classII large" evidence="5">
    <location>
        <begin position="32"/>
        <end position="381"/>
    </location>
</feature>
<dbReference type="RefSeq" id="WP_302038052.1">
    <property type="nucleotide sequence ID" value="NZ_JAUKPO010000006.1"/>
</dbReference>
<gene>
    <name evidence="6" type="ORF">Q0590_13360</name>
</gene>
<comment type="cofactor">
    <cofactor evidence="1">
        <name>pyridoxal 5'-phosphate</name>
        <dbReference type="ChEBI" id="CHEBI:597326"/>
    </cofactor>
</comment>
<comment type="caution">
    <text evidence="6">The sequence shown here is derived from an EMBL/GenBank/DDBJ whole genome shotgun (WGS) entry which is preliminary data.</text>
</comment>
<dbReference type="InterPro" id="IPR015422">
    <property type="entry name" value="PyrdxlP-dep_Trfase_small"/>
</dbReference>
<evidence type="ECO:0000313" key="6">
    <source>
        <dbReference type="EMBL" id="MDO1447252.1"/>
    </source>
</evidence>
<sequence length="384" mass="43398">MLPSLSVHSKLPWVGTTIFTVMSRMAQEVGAISLSQGAPDFACSPELIDLIAHYMKMGYNQYAPMEGLLALREQIASKTERCYGFAPDPVTEVTVTTGATEGLFAAITAVVRPGDEVIVFEPCYDSYIPAIELCGGKAIRLSLEGETYRIPWQQLKQAITSRTRLLIINTPHNPTGSILRKPDIDQLTAILKDSDIFLISDEVYEHIIFDGEPHYSIAREPLLRERSFIMSSFGKTYHATGWKVGYCIAPANLTKELRKVHQFLVFSTHTATQYALAEYLKKPETYETLPDFYQEKRDKFRQMMAQTRFRLLPCSGSYFQLGSYAHLSDEADAAYATRLTKEYGVATIPVSAFYKEATDQRVLRFCFAKKDETLEKAVERLMRI</sequence>
<dbReference type="Gene3D" id="3.40.640.10">
    <property type="entry name" value="Type I PLP-dependent aspartate aminotransferase-like (Major domain)"/>
    <property type="match status" value="1"/>
</dbReference>
<dbReference type="CDD" id="cd00609">
    <property type="entry name" value="AAT_like"/>
    <property type="match status" value="1"/>
</dbReference>
<evidence type="ECO:0000256" key="2">
    <source>
        <dbReference type="ARBA" id="ARBA00022576"/>
    </source>
</evidence>
<dbReference type="PANTHER" id="PTHR43807:SF20">
    <property type="entry name" value="FI04487P"/>
    <property type="match status" value="1"/>
</dbReference>
<dbReference type="Pfam" id="PF00155">
    <property type="entry name" value="Aminotran_1_2"/>
    <property type="match status" value="1"/>
</dbReference>
<dbReference type="InterPro" id="IPR051326">
    <property type="entry name" value="Kynurenine-oxoglutarate_AT"/>
</dbReference>
<evidence type="ECO:0000256" key="3">
    <source>
        <dbReference type="ARBA" id="ARBA00022679"/>
    </source>
</evidence>
<protein>
    <submittedName>
        <fullName evidence="6">Methionine aminotransferase</fullName>
    </submittedName>
</protein>
<name>A0ABT8R906_9BACT</name>
<dbReference type="Proteomes" id="UP001168528">
    <property type="component" value="Unassembled WGS sequence"/>
</dbReference>
<keyword evidence="2 6" id="KW-0032">Aminotransferase</keyword>
<evidence type="ECO:0000259" key="5">
    <source>
        <dbReference type="Pfam" id="PF00155"/>
    </source>
</evidence>
<dbReference type="GO" id="GO:0008483">
    <property type="term" value="F:transaminase activity"/>
    <property type="evidence" value="ECO:0007669"/>
    <property type="project" value="UniProtKB-KW"/>
</dbReference>